<gene>
    <name evidence="2" type="ORF">Alo02nite_29660</name>
</gene>
<keyword evidence="1" id="KW-1133">Transmembrane helix</keyword>
<comment type="caution">
    <text evidence="2">The sequence shown here is derived from an EMBL/GenBank/DDBJ whole genome shotgun (WGS) entry which is preliminary data.</text>
</comment>
<accession>A0ABQ4AGE2</accession>
<feature type="transmembrane region" description="Helical" evidence="1">
    <location>
        <begin position="53"/>
        <end position="72"/>
    </location>
</feature>
<evidence type="ECO:0000256" key="1">
    <source>
        <dbReference type="SAM" id="Phobius"/>
    </source>
</evidence>
<keyword evidence="3" id="KW-1185">Reference proteome</keyword>
<proteinExistence type="predicted"/>
<evidence type="ECO:0000313" key="3">
    <source>
        <dbReference type="Proteomes" id="UP000631312"/>
    </source>
</evidence>
<dbReference type="Proteomes" id="UP000631312">
    <property type="component" value="Unassembled WGS sequence"/>
</dbReference>
<dbReference type="EMBL" id="BOMP01000038">
    <property type="protein sequence ID" value="GIE40068.1"/>
    <property type="molecule type" value="Genomic_DNA"/>
</dbReference>
<reference evidence="2 3" key="1">
    <citation type="submission" date="2021-01" db="EMBL/GenBank/DDBJ databases">
        <title>Whole genome shotgun sequence of Actinoplanes lobatus NBRC 12513.</title>
        <authorList>
            <person name="Komaki H."/>
            <person name="Tamura T."/>
        </authorList>
    </citation>
    <scope>NUCLEOTIDE SEQUENCE [LARGE SCALE GENOMIC DNA]</scope>
    <source>
        <strain evidence="2 3">NBRC 12513</strain>
    </source>
</reference>
<feature type="transmembrane region" description="Helical" evidence="1">
    <location>
        <begin position="108"/>
        <end position="130"/>
    </location>
</feature>
<keyword evidence="1" id="KW-0472">Membrane</keyword>
<feature type="transmembrane region" description="Helical" evidence="1">
    <location>
        <begin position="26"/>
        <end position="46"/>
    </location>
</feature>
<keyword evidence="1" id="KW-0812">Transmembrane</keyword>
<sequence>MLSPAGRDRVGSCGEVVADVSFFFDLPWWCWVLPGLLVVAWMGMWWASRRARLWFAGLTPPAAFAVILLGLFELSRPSEPSCAESYCPGGPGDLSARIAALDNGPGTVIMVIGLLALIVACALTIITFVVETTLMVRRSESIERAAAAAAQAPS</sequence>
<organism evidence="2 3">
    <name type="scientific">Actinoplanes lobatus</name>
    <dbReference type="NCBI Taxonomy" id="113568"/>
    <lineage>
        <taxon>Bacteria</taxon>
        <taxon>Bacillati</taxon>
        <taxon>Actinomycetota</taxon>
        <taxon>Actinomycetes</taxon>
        <taxon>Micromonosporales</taxon>
        <taxon>Micromonosporaceae</taxon>
        <taxon>Actinoplanes</taxon>
    </lineage>
</organism>
<evidence type="ECO:0000313" key="2">
    <source>
        <dbReference type="EMBL" id="GIE40068.1"/>
    </source>
</evidence>
<name>A0ABQ4AGE2_9ACTN</name>
<protein>
    <submittedName>
        <fullName evidence="2">Uncharacterized protein</fullName>
    </submittedName>
</protein>